<evidence type="ECO:0000256" key="1">
    <source>
        <dbReference type="ARBA" id="ARBA00009176"/>
    </source>
</evidence>
<dbReference type="GO" id="GO:0016799">
    <property type="term" value="F:hydrolase activity, hydrolyzing N-glycosyl compounds"/>
    <property type="evidence" value="ECO:0007669"/>
    <property type="project" value="InterPro"/>
</dbReference>
<feature type="binding site" evidence="7">
    <location>
        <position position="291"/>
    </location>
    <ligand>
        <name>Zn(2+)</name>
        <dbReference type="ChEBI" id="CHEBI:29105"/>
    </ligand>
</feature>
<feature type="domain" description="Hcy-binding" evidence="8">
    <location>
        <begin position="1"/>
        <end position="305"/>
    </location>
</feature>
<sequence length="662" mass="71759">MAEDLVILDGGLATELEAAGFKMQGDALWSARLLHTNPQAVKEAHAKFLRCGADIITTATYQASVEGFVQHLGMTSEEASQLLMSGVQLARQAVQEFMAEGVHPGRRVPLVAGSLGPYGAFLLDGSEYSGAYADGMSAEELKAWHRPQIRCLVDGGVDLIAMETIPSLKEGQALLELLQEFPSSKAWLSFSCKDTQCISDGRRFSEAVQMASRSKQLVAVGMNCCPPALVEPLLESAAPHKSPDLHWVVYPDGGDTWCPGIGWQTREDKVPFADLSPTWRKQGAAWIGGCCRVSPADIAAARNQLLGSKSELSEIDKRCVKHRTFTRLKGEQIMAEKLLILDTDCGIDDAQAIMMALAAPGVKVLGITCCFGNASVEDVCQNVLRVLSVCDRTQIPVFRGAASPLVGNPDMPINHFGTDGLGDVFKDRDSEQWKSRVQTENGVNAMIRLVSENVGQVSLVALGPLTNLALAVKLDPSFPQKLRNLFIMGGNMEGKGNRTVCGEFNFVMDPESAYIVLEEFLCPTYIASWEFTCRHKLSWDFFDTWVGQDTASAEFMRKITSTCWAYSRGPDAVPSATAVVFGPGFVSYDSYAVAAAIDGGVVTGSLECAVRVELQGALCRGMLALDLGQKLHKAHRVSVMTECDLDKFSRLLTAALTLPRKT</sequence>
<dbReference type="InterPro" id="IPR001910">
    <property type="entry name" value="Inosine/uridine_hydrolase_dom"/>
</dbReference>
<keyword evidence="5 7" id="KW-0862">Zinc</keyword>
<keyword evidence="4 7" id="KW-0479">Metal-binding</keyword>
<evidence type="ECO:0000259" key="8">
    <source>
        <dbReference type="PROSITE" id="PS50970"/>
    </source>
</evidence>
<organism evidence="9 10">
    <name type="scientific">Conger conger</name>
    <name type="common">Conger eel</name>
    <name type="synonym">Muraena conger</name>
    <dbReference type="NCBI Taxonomy" id="82655"/>
    <lineage>
        <taxon>Eukaryota</taxon>
        <taxon>Metazoa</taxon>
        <taxon>Chordata</taxon>
        <taxon>Craniata</taxon>
        <taxon>Vertebrata</taxon>
        <taxon>Euteleostomi</taxon>
        <taxon>Actinopterygii</taxon>
        <taxon>Neopterygii</taxon>
        <taxon>Teleostei</taxon>
        <taxon>Anguilliformes</taxon>
        <taxon>Congridae</taxon>
        <taxon>Conger</taxon>
    </lineage>
</organism>
<dbReference type="InterPro" id="IPR036452">
    <property type="entry name" value="Ribo_hydro-like"/>
</dbReference>
<evidence type="ECO:0000256" key="4">
    <source>
        <dbReference type="ARBA" id="ARBA00022723"/>
    </source>
</evidence>
<comment type="cofactor">
    <cofactor evidence="7">
        <name>Zn(2+)</name>
        <dbReference type="ChEBI" id="CHEBI:29105"/>
    </cofactor>
</comment>
<dbReference type="InterPro" id="IPR052775">
    <property type="entry name" value="IUN_hydrolase"/>
</dbReference>
<dbReference type="Gene3D" id="3.20.20.330">
    <property type="entry name" value="Homocysteine-binding-like domain"/>
    <property type="match status" value="1"/>
</dbReference>
<dbReference type="SUPFAM" id="SSF82282">
    <property type="entry name" value="Homocysteine S-methyltransferase"/>
    <property type="match status" value="1"/>
</dbReference>
<accession>A0A9Q1D2T2</accession>
<dbReference type="Proteomes" id="UP001152803">
    <property type="component" value="Unassembled WGS sequence"/>
</dbReference>
<dbReference type="NCBIfam" id="NF007020">
    <property type="entry name" value="PRK09485.1"/>
    <property type="match status" value="1"/>
</dbReference>
<evidence type="ECO:0000256" key="2">
    <source>
        <dbReference type="ARBA" id="ARBA00022603"/>
    </source>
</evidence>
<dbReference type="InterPro" id="IPR003726">
    <property type="entry name" value="HCY_dom"/>
</dbReference>
<feature type="binding site" evidence="7">
    <location>
        <position position="224"/>
    </location>
    <ligand>
        <name>Zn(2+)</name>
        <dbReference type="ChEBI" id="CHEBI:29105"/>
    </ligand>
</feature>
<evidence type="ECO:0000256" key="5">
    <source>
        <dbReference type="ARBA" id="ARBA00022833"/>
    </source>
</evidence>
<comment type="similarity">
    <text evidence="1">Belongs to the IUNH family.</text>
</comment>
<evidence type="ECO:0000256" key="3">
    <source>
        <dbReference type="ARBA" id="ARBA00022679"/>
    </source>
</evidence>
<evidence type="ECO:0000313" key="10">
    <source>
        <dbReference type="Proteomes" id="UP001152803"/>
    </source>
</evidence>
<dbReference type="GO" id="GO:0046872">
    <property type="term" value="F:metal ion binding"/>
    <property type="evidence" value="ECO:0007669"/>
    <property type="project" value="UniProtKB-KW"/>
</dbReference>
<reference evidence="9" key="1">
    <citation type="journal article" date="2023" name="Science">
        <title>Genome structures resolve the early diversification of teleost fishes.</title>
        <authorList>
            <person name="Parey E."/>
            <person name="Louis A."/>
            <person name="Montfort J."/>
            <person name="Bouchez O."/>
            <person name="Roques C."/>
            <person name="Iampietro C."/>
            <person name="Lluch J."/>
            <person name="Castinel A."/>
            <person name="Donnadieu C."/>
            <person name="Desvignes T."/>
            <person name="Floi Bucao C."/>
            <person name="Jouanno E."/>
            <person name="Wen M."/>
            <person name="Mejri S."/>
            <person name="Dirks R."/>
            <person name="Jansen H."/>
            <person name="Henkel C."/>
            <person name="Chen W.J."/>
            <person name="Zahm M."/>
            <person name="Cabau C."/>
            <person name="Klopp C."/>
            <person name="Thompson A.W."/>
            <person name="Robinson-Rechavi M."/>
            <person name="Braasch I."/>
            <person name="Lecointre G."/>
            <person name="Bobe J."/>
            <person name="Postlethwait J.H."/>
            <person name="Berthelot C."/>
            <person name="Roest Crollius H."/>
            <person name="Guiguen Y."/>
        </authorList>
    </citation>
    <scope>NUCLEOTIDE SEQUENCE</scope>
    <source>
        <strain evidence="9">Concon-B</strain>
    </source>
</reference>
<gene>
    <name evidence="9" type="ORF">COCON_G00200620</name>
</gene>
<dbReference type="CDD" id="cd02649">
    <property type="entry name" value="nuc_hydro_CeIAG"/>
    <property type="match status" value="1"/>
</dbReference>
<proteinExistence type="inferred from homology"/>
<keyword evidence="3 7" id="KW-0808">Transferase</keyword>
<feature type="binding site" evidence="7">
    <location>
        <position position="290"/>
    </location>
    <ligand>
        <name>Zn(2+)</name>
        <dbReference type="ChEBI" id="CHEBI:29105"/>
    </ligand>
</feature>
<dbReference type="FunFam" id="3.20.20.330:FF:000002">
    <property type="entry name" value="Homocysteine S-methyltransferase"/>
    <property type="match status" value="1"/>
</dbReference>
<comment type="pathway">
    <text evidence="6">Amino-acid biosynthesis; L-methionine biosynthesis via de novo pathway.</text>
</comment>
<protein>
    <recommendedName>
        <fullName evidence="8">Hcy-binding domain-containing protein</fullName>
    </recommendedName>
</protein>
<dbReference type="SUPFAM" id="SSF53590">
    <property type="entry name" value="Nucleoside hydrolase"/>
    <property type="match status" value="1"/>
</dbReference>
<evidence type="ECO:0000313" key="9">
    <source>
        <dbReference type="EMBL" id="KAJ8256198.1"/>
    </source>
</evidence>
<evidence type="ECO:0000256" key="7">
    <source>
        <dbReference type="PROSITE-ProRule" id="PRU00333"/>
    </source>
</evidence>
<comment type="caution">
    <text evidence="9">The sequence shown here is derived from an EMBL/GenBank/DDBJ whole genome shotgun (WGS) entry which is preliminary data.</text>
</comment>
<dbReference type="InterPro" id="IPR036589">
    <property type="entry name" value="HCY_dom_sf"/>
</dbReference>
<dbReference type="PROSITE" id="PS50970">
    <property type="entry name" value="HCY"/>
    <property type="match status" value="1"/>
</dbReference>
<evidence type="ECO:0000256" key="6">
    <source>
        <dbReference type="ARBA" id="ARBA00034478"/>
    </source>
</evidence>
<dbReference type="Gene3D" id="3.90.245.10">
    <property type="entry name" value="Ribonucleoside hydrolase-like"/>
    <property type="match status" value="1"/>
</dbReference>
<keyword evidence="2 7" id="KW-0489">Methyltransferase</keyword>
<dbReference type="PANTHER" id="PTHR46190:SF1">
    <property type="entry name" value="SI:CH211-201H21.5"/>
    <property type="match status" value="1"/>
</dbReference>
<dbReference type="PANTHER" id="PTHR46190">
    <property type="entry name" value="SI:CH211-201H21.5-RELATED"/>
    <property type="match status" value="1"/>
</dbReference>
<name>A0A9Q1D2T2_CONCO</name>
<dbReference type="AlphaFoldDB" id="A0A9Q1D2T2"/>
<keyword evidence="10" id="KW-1185">Reference proteome</keyword>
<dbReference type="GO" id="GO:0032259">
    <property type="term" value="P:methylation"/>
    <property type="evidence" value="ECO:0007669"/>
    <property type="project" value="UniProtKB-KW"/>
</dbReference>
<dbReference type="OrthoDB" id="432381at2759"/>
<dbReference type="Pfam" id="PF01156">
    <property type="entry name" value="IU_nuc_hydro"/>
    <property type="match status" value="1"/>
</dbReference>
<dbReference type="EMBL" id="JAFJMO010000015">
    <property type="protein sequence ID" value="KAJ8256198.1"/>
    <property type="molecule type" value="Genomic_DNA"/>
</dbReference>
<dbReference type="GO" id="GO:0008168">
    <property type="term" value="F:methyltransferase activity"/>
    <property type="evidence" value="ECO:0007669"/>
    <property type="project" value="UniProtKB-UniRule"/>
</dbReference>
<dbReference type="Pfam" id="PF02574">
    <property type="entry name" value="S-methyl_trans"/>
    <property type="match status" value="1"/>
</dbReference>